<feature type="chain" id="PRO_5020465509" description="Beta-lactamase-related domain-containing protein" evidence="2">
    <location>
        <begin position="20"/>
        <end position="584"/>
    </location>
</feature>
<keyword evidence="2" id="KW-0732">Signal</keyword>
<dbReference type="PANTHER" id="PTHR46825">
    <property type="entry name" value="D-ALANYL-D-ALANINE-CARBOXYPEPTIDASE/ENDOPEPTIDASE AMPH"/>
    <property type="match status" value="1"/>
</dbReference>
<accession>A0A4R0R8G7</accession>
<reference evidence="4 5" key="1">
    <citation type="submission" date="2018-11" db="EMBL/GenBank/DDBJ databases">
        <title>Genome assembly of Steccherinum ochraceum LE-BIN_3174, the white-rot fungus of the Steccherinaceae family (The Residual Polyporoid clade, Polyporales, Basidiomycota).</title>
        <authorList>
            <person name="Fedorova T.V."/>
            <person name="Glazunova O.A."/>
            <person name="Landesman E.O."/>
            <person name="Moiseenko K.V."/>
            <person name="Psurtseva N.V."/>
            <person name="Savinova O.S."/>
            <person name="Shakhova N.V."/>
            <person name="Tyazhelova T.V."/>
            <person name="Vasina D.V."/>
        </authorList>
    </citation>
    <scope>NUCLEOTIDE SEQUENCE [LARGE SCALE GENOMIC DNA]</scope>
    <source>
        <strain evidence="4 5">LE-BIN_3174</strain>
    </source>
</reference>
<dbReference type="OrthoDB" id="5946976at2759"/>
<comment type="caution">
    <text evidence="4">The sequence shown here is derived from an EMBL/GenBank/DDBJ whole genome shotgun (WGS) entry which is preliminary data.</text>
</comment>
<evidence type="ECO:0000259" key="3">
    <source>
        <dbReference type="Pfam" id="PF00144"/>
    </source>
</evidence>
<comment type="similarity">
    <text evidence="1">Belongs to the peptidase S12 family.</text>
</comment>
<keyword evidence="5" id="KW-1185">Reference proteome</keyword>
<dbReference type="EMBL" id="RWJN01000345">
    <property type="protein sequence ID" value="TCD62783.1"/>
    <property type="molecule type" value="Genomic_DNA"/>
</dbReference>
<dbReference type="SUPFAM" id="SSF56601">
    <property type="entry name" value="beta-lactamase/transpeptidase-like"/>
    <property type="match status" value="1"/>
</dbReference>
<evidence type="ECO:0000313" key="5">
    <source>
        <dbReference type="Proteomes" id="UP000292702"/>
    </source>
</evidence>
<evidence type="ECO:0000313" key="4">
    <source>
        <dbReference type="EMBL" id="TCD62783.1"/>
    </source>
</evidence>
<dbReference type="Gene3D" id="3.40.710.10">
    <property type="entry name" value="DD-peptidase/beta-lactamase superfamily"/>
    <property type="match status" value="1"/>
</dbReference>
<dbReference type="Pfam" id="PF00144">
    <property type="entry name" value="Beta-lactamase"/>
    <property type="match status" value="1"/>
</dbReference>
<sequence>MLLATKLVALLGAVPIMWASRTQTPFSNKLGVRTALTPELSQFIERLREEETVSGIAVGVVHDVSTEHGAWGQRAESGADRNTTTDTLFGIASCSKAFASTALGILMDDFVQGKNRTALPPSVTQFDWHTKIADLLQDDWKLMDAWTSEKANIRDVLSHVSGLFSHDHSYRPTDSPLDIVQRMRTLRSTFELREQWSYSNQFYMLAAEIISRFSCMSYVDFVQTRIFDLANMTSSTFSSRKAAKRGRFSQGWTGKGRLMPYWFAEDRMRLAAGPMGVISNVEDLTQWLKILLNHGTHPTSRTPIIPPAVLEAITTPHAIQFPKPLDAGLSIAGYGIGWSRMSYYGHEIIWHPGGVPGITSLLAWLPKEQIGLVVLVNASAKDKVTNAIAFRIAAELLGIKEENPPHLFADFTNQHSSHSSSPAASDTNATVLLSTTYAGTYSNPAYGTVTLCTSKSTIADCPAVLDAFTHIDSPSPSSSPNNLYASHPGIWGSHIRLSPLPGGHPGEFRAQFPYLFPYGHGENKTGFEMMEPGLSEATWRFVVGEDGAVVGIGHDRMSDLKSTRRRKGGDVKDTADVWWEPVRD</sequence>
<organism evidence="4 5">
    <name type="scientific">Steccherinum ochraceum</name>
    <dbReference type="NCBI Taxonomy" id="92696"/>
    <lineage>
        <taxon>Eukaryota</taxon>
        <taxon>Fungi</taxon>
        <taxon>Dikarya</taxon>
        <taxon>Basidiomycota</taxon>
        <taxon>Agaricomycotina</taxon>
        <taxon>Agaricomycetes</taxon>
        <taxon>Polyporales</taxon>
        <taxon>Steccherinaceae</taxon>
        <taxon>Steccherinum</taxon>
    </lineage>
</organism>
<evidence type="ECO:0000256" key="2">
    <source>
        <dbReference type="SAM" id="SignalP"/>
    </source>
</evidence>
<dbReference type="PANTHER" id="PTHR46825:SF9">
    <property type="entry name" value="BETA-LACTAMASE-RELATED DOMAIN-CONTAINING PROTEIN"/>
    <property type="match status" value="1"/>
</dbReference>
<feature type="domain" description="Beta-lactamase-related" evidence="3">
    <location>
        <begin position="41"/>
        <end position="385"/>
    </location>
</feature>
<dbReference type="InterPro" id="IPR001466">
    <property type="entry name" value="Beta-lactam-related"/>
</dbReference>
<dbReference type="STRING" id="92696.A0A4R0R8G7"/>
<feature type="signal peptide" evidence="2">
    <location>
        <begin position="1"/>
        <end position="19"/>
    </location>
</feature>
<dbReference type="InterPro" id="IPR050491">
    <property type="entry name" value="AmpC-like"/>
</dbReference>
<dbReference type="InterPro" id="IPR012338">
    <property type="entry name" value="Beta-lactam/transpept-like"/>
</dbReference>
<dbReference type="AlphaFoldDB" id="A0A4R0R8G7"/>
<proteinExistence type="inferred from homology"/>
<gene>
    <name evidence="4" type="ORF">EIP91_006401</name>
</gene>
<protein>
    <recommendedName>
        <fullName evidence="3">Beta-lactamase-related domain-containing protein</fullName>
    </recommendedName>
</protein>
<dbReference type="Proteomes" id="UP000292702">
    <property type="component" value="Unassembled WGS sequence"/>
</dbReference>
<evidence type="ECO:0000256" key="1">
    <source>
        <dbReference type="ARBA" id="ARBA00038215"/>
    </source>
</evidence>
<name>A0A4R0R8G7_9APHY</name>